<evidence type="ECO:0000313" key="7">
    <source>
        <dbReference type="Proteomes" id="UP000006659"/>
    </source>
</evidence>
<dbReference type="Gene3D" id="3.30.2350.10">
    <property type="entry name" value="Pseudouridine synthase"/>
    <property type="match status" value="1"/>
</dbReference>
<reference evidence="6 7" key="1">
    <citation type="journal article" date="2011" name="BMC Genomics">
        <title>Complete genome sequence of Corynebacterium variabile DSM 44702 isolated from the surface of smear-ripened cheeses and insights into cheese ripening and flavor generation.</title>
        <authorList>
            <person name="Schroeder J."/>
            <person name="Maus I."/>
            <person name="Trost E."/>
            <person name="Tauch A."/>
        </authorList>
    </citation>
    <scope>NUCLEOTIDE SEQUENCE [LARGE SCALE GENOMIC DNA]</scope>
    <source>
        <strain evidence="7">DSM 44702 / JCM 12073 / NCIMB 30131</strain>
    </source>
</reference>
<dbReference type="PANTHER" id="PTHR21600">
    <property type="entry name" value="MITOCHONDRIAL RNA PSEUDOURIDINE SYNTHASE"/>
    <property type="match status" value="1"/>
</dbReference>
<dbReference type="PANTHER" id="PTHR21600:SF84">
    <property type="entry name" value="PSEUDOURIDINE SYNTHASE RSUA_RLUA-LIKE DOMAIN-CONTAINING PROTEIN"/>
    <property type="match status" value="1"/>
</dbReference>
<organism evidence="6 7">
    <name type="scientific">Corynebacterium variabile (strain DSM 44702 / CIP 107183 / JCM 12073 / NCIMB 30131)</name>
    <name type="common">Corynebacterium mooreparkense</name>
    <dbReference type="NCBI Taxonomy" id="858619"/>
    <lineage>
        <taxon>Bacteria</taxon>
        <taxon>Bacillati</taxon>
        <taxon>Actinomycetota</taxon>
        <taxon>Actinomycetes</taxon>
        <taxon>Mycobacteriales</taxon>
        <taxon>Corynebacteriaceae</taxon>
        <taxon>Corynebacterium</taxon>
    </lineage>
</organism>
<comment type="catalytic activity">
    <reaction evidence="1">
        <text>a uridine in RNA = a pseudouridine in RNA</text>
        <dbReference type="Rhea" id="RHEA:48348"/>
        <dbReference type="Rhea" id="RHEA-COMP:12068"/>
        <dbReference type="Rhea" id="RHEA-COMP:12069"/>
        <dbReference type="ChEBI" id="CHEBI:65314"/>
        <dbReference type="ChEBI" id="CHEBI:65315"/>
    </reaction>
</comment>
<feature type="domain" description="Pseudouridine synthase RsuA/RluA-like" evidence="5">
    <location>
        <begin position="165"/>
        <end position="340"/>
    </location>
</feature>
<dbReference type="SUPFAM" id="SSF55120">
    <property type="entry name" value="Pseudouridine synthase"/>
    <property type="match status" value="1"/>
</dbReference>
<dbReference type="GO" id="GO:0003723">
    <property type="term" value="F:RNA binding"/>
    <property type="evidence" value="ECO:0007669"/>
    <property type="project" value="InterPro"/>
</dbReference>
<dbReference type="GO" id="GO:0140098">
    <property type="term" value="F:catalytic activity, acting on RNA"/>
    <property type="evidence" value="ECO:0007669"/>
    <property type="project" value="UniProtKB-ARBA"/>
</dbReference>
<dbReference type="GO" id="GO:0009982">
    <property type="term" value="F:pseudouridine synthase activity"/>
    <property type="evidence" value="ECO:0007669"/>
    <property type="project" value="InterPro"/>
</dbReference>
<evidence type="ECO:0000313" key="6">
    <source>
        <dbReference type="EMBL" id="AEK38217.1"/>
    </source>
</evidence>
<evidence type="ECO:0000256" key="2">
    <source>
        <dbReference type="ARBA" id="ARBA00031870"/>
    </source>
</evidence>
<evidence type="ECO:0000259" key="5">
    <source>
        <dbReference type="Pfam" id="PF00849"/>
    </source>
</evidence>
<dbReference type="AlphaFoldDB" id="G0HH67"/>
<dbReference type="Pfam" id="PF00849">
    <property type="entry name" value="PseudoU_synth_2"/>
    <property type="match status" value="1"/>
</dbReference>
<dbReference type="Proteomes" id="UP000006659">
    <property type="component" value="Chromosome"/>
</dbReference>
<evidence type="ECO:0000256" key="3">
    <source>
        <dbReference type="ARBA" id="ARBA00033164"/>
    </source>
</evidence>
<protein>
    <recommendedName>
        <fullName evidence="2">RNA pseudouridylate synthase</fullName>
    </recommendedName>
    <alternativeName>
        <fullName evidence="3">RNA-uridine isomerase</fullName>
    </alternativeName>
</protein>
<feature type="region of interest" description="Disordered" evidence="4">
    <location>
        <begin position="1"/>
        <end position="41"/>
    </location>
</feature>
<sequence length="409" mass="45614">MTSTDPRVGRLTPTSRHGTAAELAGNKKSKTDCAEPTTEPPTLVPMNWLTSAIIELKSITEELILRNPPLPVVDGLNPSRVRLDTATSAAAAVRHLIENQHHHDPTDDETALYERFRRGEVRLDNGTVLQPADTVAGGTFIWFYRRPAPERPVPGNMHLLYRDENILVADKPPFMSTLPRGQHITETAVVRARRQFGIDDLSPVHRLDRLTRGVLLFTVRREVRGAYQQLFERRLVQKTYDAVTPRPPGWTDLTQVEVPAGALHLGSPASALAAPSAAEPWVLRHRLIKDRGHLATYVAEGDANSETAVVGIRPSDLDDSKLVWTLQPHSGRTHQLRVNMRLFKTPIVDDPIYTDISDRALYDQTAPLPFVPAVEDEDFNRPMGLTARELSFTDPLSGEPRHFVSSYST</sequence>
<dbReference type="EMBL" id="CP002917">
    <property type="protein sequence ID" value="AEK38217.1"/>
    <property type="molecule type" value="Genomic_DNA"/>
</dbReference>
<dbReference type="InterPro" id="IPR050188">
    <property type="entry name" value="RluA_PseudoU_synthase"/>
</dbReference>
<dbReference type="InterPro" id="IPR020103">
    <property type="entry name" value="PsdUridine_synth_cat_dom_sf"/>
</dbReference>
<dbReference type="InterPro" id="IPR006145">
    <property type="entry name" value="PsdUridine_synth_RsuA/RluA"/>
</dbReference>
<accession>G0HH67</accession>
<dbReference type="KEGG" id="cva:CVAR_2876"/>
<gene>
    <name evidence="6" type="ordered locus">CVAR_2876</name>
</gene>
<dbReference type="eggNOG" id="COG0564">
    <property type="taxonomic scope" value="Bacteria"/>
</dbReference>
<evidence type="ECO:0000256" key="4">
    <source>
        <dbReference type="SAM" id="MobiDB-lite"/>
    </source>
</evidence>
<name>G0HH67_CORVD</name>
<dbReference type="HOGENOM" id="CLU_016902_0_0_11"/>
<proteinExistence type="predicted"/>
<dbReference type="STRING" id="858619.CVAR_2876"/>
<evidence type="ECO:0000256" key="1">
    <source>
        <dbReference type="ARBA" id="ARBA00000073"/>
    </source>
</evidence>
<dbReference type="GO" id="GO:0000455">
    <property type="term" value="P:enzyme-directed rRNA pseudouridine synthesis"/>
    <property type="evidence" value="ECO:0007669"/>
    <property type="project" value="TreeGrafter"/>
</dbReference>